<dbReference type="GO" id="GO:0030170">
    <property type="term" value="F:pyridoxal phosphate binding"/>
    <property type="evidence" value="ECO:0007669"/>
    <property type="project" value="InterPro"/>
</dbReference>
<keyword evidence="5" id="KW-1185">Reference proteome</keyword>
<dbReference type="SUPFAM" id="SSF53383">
    <property type="entry name" value="PLP-dependent transferases"/>
    <property type="match status" value="1"/>
</dbReference>
<proteinExistence type="inferred from homology"/>
<keyword evidence="4" id="KW-0808">Transferase</keyword>
<dbReference type="InterPro" id="IPR015421">
    <property type="entry name" value="PyrdxlP-dep_Trfase_major"/>
</dbReference>
<dbReference type="PANTHER" id="PTHR43713:SF3">
    <property type="entry name" value="GLUTAMATE-1-SEMIALDEHYDE 2,1-AMINOMUTASE 1, CHLOROPLASTIC-RELATED"/>
    <property type="match status" value="1"/>
</dbReference>
<evidence type="ECO:0000313" key="5">
    <source>
        <dbReference type="Proteomes" id="UP000664073"/>
    </source>
</evidence>
<protein>
    <submittedName>
        <fullName evidence="4">Aminotransferase class III-fold pyridoxal phosphate-dependent enzyme</fullName>
    </submittedName>
</protein>
<comment type="caution">
    <text evidence="4">The sequence shown here is derived from an EMBL/GenBank/DDBJ whole genome shotgun (WGS) entry which is preliminary data.</text>
</comment>
<accession>A0A939HL72</accession>
<dbReference type="RefSeq" id="WP_207846199.1">
    <property type="nucleotide sequence ID" value="NZ_JAFVMH010000004.1"/>
</dbReference>
<dbReference type="Gene3D" id="3.90.1150.10">
    <property type="entry name" value="Aspartate Aminotransferase, domain 1"/>
    <property type="match status" value="1"/>
</dbReference>
<dbReference type="Gene3D" id="3.40.640.10">
    <property type="entry name" value="Type I PLP-dependent aspartate aminotransferase-like (Major domain)"/>
    <property type="match status" value="1"/>
</dbReference>
<dbReference type="PANTHER" id="PTHR43713">
    <property type="entry name" value="GLUTAMATE-1-SEMIALDEHYDE 2,1-AMINOMUTASE"/>
    <property type="match status" value="1"/>
</dbReference>
<dbReference type="Pfam" id="PF00202">
    <property type="entry name" value="Aminotran_3"/>
    <property type="match status" value="1"/>
</dbReference>
<keyword evidence="4" id="KW-0032">Aminotransferase</keyword>
<evidence type="ECO:0000313" key="4">
    <source>
        <dbReference type="EMBL" id="MBO1325547.1"/>
    </source>
</evidence>
<dbReference type="InterPro" id="IPR015424">
    <property type="entry name" value="PyrdxlP-dep_Trfase"/>
</dbReference>
<dbReference type="InterPro" id="IPR015422">
    <property type="entry name" value="PyrdxlP-dep_Trfase_small"/>
</dbReference>
<organism evidence="4 5">
    <name type="scientific">Acetobacter garciniae</name>
    <dbReference type="NCBI Taxonomy" id="2817435"/>
    <lineage>
        <taxon>Bacteria</taxon>
        <taxon>Pseudomonadati</taxon>
        <taxon>Pseudomonadota</taxon>
        <taxon>Alphaproteobacteria</taxon>
        <taxon>Acetobacterales</taxon>
        <taxon>Acetobacteraceae</taxon>
        <taxon>Acetobacter</taxon>
    </lineage>
</organism>
<reference evidence="4" key="1">
    <citation type="submission" date="2021-03" db="EMBL/GenBank/DDBJ databases">
        <title>The complete genome sequence of Acetobacter sp. TBRC 12339.</title>
        <authorList>
            <person name="Charoenyingcharoen P."/>
            <person name="Yukphan P."/>
        </authorList>
    </citation>
    <scope>NUCLEOTIDE SEQUENCE</scope>
    <source>
        <strain evidence="4">TBRC 12339</strain>
    </source>
</reference>
<dbReference type="Proteomes" id="UP000664073">
    <property type="component" value="Unassembled WGS sequence"/>
</dbReference>
<dbReference type="InterPro" id="IPR049704">
    <property type="entry name" value="Aminotrans_3_PPA_site"/>
</dbReference>
<evidence type="ECO:0000256" key="2">
    <source>
        <dbReference type="ARBA" id="ARBA00022898"/>
    </source>
</evidence>
<gene>
    <name evidence="4" type="ORF">J2D77_10330</name>
</gene>
<evidence type="ECO:0000256" key="1">
    <source>
        <dbReference type="ARBA" id="ARBA00001933"/>
    </source>
</evidence>
<evidence type="ECO:0000256" key="3">
    <source>
        <dbReference type="RuleBase" id="RU003560"/>
    </source>
</evidence>
<dbReference type="AlphaFoldDB" id="A0A939HL72"/>
<name>A0A939HL72_9PROT</name>
<dbReference type="InterPro" id="IPR005814">
    <property type="entry name" value="Aminotrans_3"/>
</dbReference>
<sequence length="432" mass="47593">MKNSLISYPLHHDEQLRARARKVIPNGMYGHLSTMLLPTGRVPQFFARGEGAYVWDTDGNRYLDYMCAYGPNLFGYGQPEVNAAFVEQMQAGDVLTGPGPAMVDLAENMTGMIGHADWAMFCKDGTDASSIALMIARAHTGRRKIIRARRAYHGSASWCTPIRHGVIAEDTAHQIFCDYNDTASLQAAIDEAGDDLAAIFVTPFQHDTFAPQAMADPAYMRLARDACDRLDAVLIADEIRCGFRLSRDSAMTLNGVAPDLSTWGKVLANGHPLSAVLGSDRLRAAAASIYVTGSYWYGAAAMAAANVTMRLIRETPYLEKLSRLGEALRTGLDEVATRHGYAFQQTGPVEMPLFLFEGDPDMRLGYRWTTEMLARGIYVHPWHNMFLNDAMTEDDIAQTIAAANESFAALRQCEAELTAPPELAILRKMVDH</sequence>
<comment type="similarity">
    <text evidence="3">Belongs to the class-III pyridoxal-phosphate-dependent aminotransferase family.</text>
</comment>
<dbReference type="GO" id="GO:0008483">
    <property type="term" value="F:transaminase activity"/>
    <property type="evidence" value="ECO:0007669"/>
    <property type="project" value="UniProtKB-KW"/>
</dbReference>
<keyword evidence="2 3" id="KW-0663">Pyridoxal phosphate</keyword>
<comment type="cofactor">
    <cofactor evidence="1">
        <name>pyridoxal 5'-phosphate</name>
        <dbReference type="ChEBI" id="CHEBI:597326"/>
    </cofactor>
</comment>
<dbReference type="EMBL" id="JAFVMH010000004">
    <property type="protein sequence ID" value="MBO1325547.1"/>
    <property type="molecule type" value="Genomic_DNA"/>
</dbReference>
<dbReference type="PROSITE" id="PS00600">
    <property type="entry name" value="AA_TRANSFER_CLASS_3"/>
    <property type="match status" value="1"/>
</dbReference>